<feature type="transmembrane region" description="Helical" evidence="9">
    <location>
        <begin position="21"/>
        <end position="47"/>
    </location>
</feature>
<evidence type="ECO:0000256" key="7">
    <source>
        <dbReference type="ARBA" id="ARBA00022989"/>
    </source>
</evidence>
<name>A0A2M9X9H7_9LEPT</name>
<comment type="subcellular location">
    <subcellularLocation>
        <location evidence="1 9">Cell membrane</location>
        <topology evidence="1 9">Multi-pass membrane protein</topology>
    </subcellularLocation>
</comment>
<dbReference type="NCBIfam" id="TIGR00974">
    <property type="entry name" value="3a0107s02c"/>
    <property type="match status" value="1"/>
</dbReference>
<dbReference type="Pfam" id="PF00528">
    <property type="entry name" value="BPD_transp_1"/>
    <property type="match status" value="1"/>
</dbReference>
<dbReference type="Gene3D" id="1.10.3720.10">
    <property type="entry name" value="MetI-like"/>
    <property type="match status" value="1"/>
</dbReference>
<dbReference type="EMBL" id="NPDN01000009">
    <property type="protein sequence ID" value="PJZ24351.1"/>
    <property type="molecule type" value="Genomic_DNA"/>
</dbReference>
<keyword evidence="4" id="KW-0813">Transport</keyword>
<evidence type="ECO:0000313" key="11">
    <source>
        <dbReference type="EMBL" id="PJZ24351.1"/>
    </source>
</evidence>
<dbReference type="PROSITE" id="PS50928">
    <property type="entry name" value="ABC_TM1"/>
    <property type="match status" value="1"/>
</dbReference>
<gene>
    <name evidence="11" type="primary">pstA</name>
    <name evidence="11" type="ORF">CH357_16970</name>
</gene>
<sequence>MKWKKVRLKKRKVIQDKIYSLLALGGPMLATGLILSAVILMLGNIFYKGISGVNWEFLTEAPRNNNLEGGIFPAIYGTVYLVFIMILFSIPIGTATGIFLSEYTARDSKFAMTVRFAINTLAGVPSIVFGLFGVGFFIQFLGKGMDYVANNTTPVWGKPALIWAAATLAILTLPVVIISVEETMRSIPREMRESSLALGATKWQTIWKLILPNSLTGILTGAILAIGRGAGEVAPILFVGVVYSLPELPSHLSDQFMQLGYHLFVLATQSPDVDAAMPKQYATTVVLLTLTFGMSFFATFLRYRIRKSRAKAHV</sequence>
<feature type="transmembrane region" description="Helical" evidence="9">
    <location>
        <begin position="281"/>
        <end position="301"/>
    </location>
</feature>
<keyword evidence="7 9" id="KW-1133">Transmembrane helix</keyword>
<keyword evidence="8 9" id="KW-0472">Membrane</keyword>
<dbReference type="GO" id="GO:0005886">
    <property type="term" value="C:plasma membrane"/>
    <property type="evidence" value="ECO:0007669"/>
    <property type="project" value="UniProtKB-SubCell"/>
</dbReference>
<evidence type="ECO:0000256" key="1">
    <source>
        <dbReference type="ARBA" id="ARBA00004651"/>
    </source>
</evidence>
<feature type="domain" description="ABC transmembrane type-1" evidence="10">
    <location>
        <begin position="75"/>
        <end position="298"/>
    </location>
</feature>
<dbReference type="PANTHER" id="PTHR43470">
    <property type="entry name" value="PHOSPHATE TRANSPORT SYSTEM PERMEASE PROTEIN PSTA-RELATED"/>
    <property type="match status" value="1"/>
</dbReference>
<dbReference type="Proteomes" id="UP000232196">
    <property type="component" value="Unassembled WGS sequence"/>
</dbReference>
<evidence type="ECO:0000313" key="12">
    <source>
        <dbReference type="Proteomes" id="UP000232196"/>
    </source>
</evidence>
<dbReference type="InterPro" id="IPR000515">
    <property type="entry name" value="MetI-like"/>
</dbReference>
<evidence type="ECO:0000256" key="9">
    <source>
        <dbReference type="RuleBase" id="RU363043"/>
    </source>
</evidence>
<dbReference type="GO" id="GO:0005315">
    <property type="term" value="F:phosphate transmembrane transporter activity"/>
    <property type="evidence" value="ECO:0007669"/>
    <property type="project" value="InterPro"/>
</dbReference>
<dbReference type="PANTHER" id="PTHR43470:SF6">
    <property type="entry name" value="PHOSPHATE TRANSPORT SYSTEM PERMEASE PROTEIN PSTA"/>
    <property type="match status" value="1"/>
</dbReference>
<evidence type="ECO:0000256" key="6">
    <source>
        <dbReference type="ARBA" id="ARBA00022692"/>
    </source>
</evidence>
<evidence type="ECO:0000256" key="4">
    <source>
        <dbReference type="ARBA" id="ARBA00022448"/>
    </source>
</evidence>
<dbReference type="GO" id="GO:0035435">
    <property type="term" value="P:phosphate ion transmembrane transport"/>
    <property type="evidence" value="ECO:0007669"/>
    <property type="project" value="InterPro"/>
</dbReference>
<dbReference type="InterPro" id="IPR005672">
    <property type="entry name" value="Phosphate_PstA"/>
</dbReference>
<dbReference type="InterPro" id="IPR035906">
    <property type="entry name" value="MetI-like_sf"/>
</dbReference>
<dbReference type="SUPFAM" id="SSF161098">
    <property type="entry name" value="MetI-like"/>
    <property type="match status" value="1"/>
</dbReference>
<dbReference type="RefSeq" id="WP_100707947.1">
    <property type="nucleotide sequence ID" value="NZ_NPDL01000014.1"/>
</dbReference>
<feature type="transmembrane region" description="Helical" evidence="9">
    <location>
        <begin position="161"/>
        <end position="180"/>
    </location>
</feature>
<dbReference type="OrthoDB" id="9807065at2"/>
<keyword evidence="12" id="KW-1185">Reference proteome</keyword>
<evidence type="ECO:0000256" key="5">
    <source>
        <dbReference type="ARBA" id="ARBA00022475"/>
    </source>
</evidence>
<reference evidence="11 12" key="1">
    <citation type="submission" date="2017-07" db="EMBL/GenBank/DDBJ databases">
        <title>Leptospira spp. isolated from tropical soils.</title>
        <authorList>
            <person name="Thibeaux R."/>
            <person name="Iraola G."/>
            <person name="Ferres I."/>
            <person name="Bierque E."/>
            <person name="Girault D."/>
            <person name="Soupe-Gilbert M.-E."/>
            <person name="Picardeau M."/>
            <person name="Goarant C."/>
        </authorList>
    </citation>
    <scope>NUCLEOTIDE SEQUENCE [LARGE SCALE GENOMIC DNA]</scope>
    <source>
        <strain evidence="11 12">MCA1-C-A1</strain>
    </source>
</reference>
<dbReference type="AlphaFoldDB" id="A0A2M9X9H7"/>
<dbReference type="CDD" id="cd06261">
    <property type="entry name" value="TM_PBP2"/>
    <property type="match status" value="1"/>
</dbReference>
<feature type="transmembrane region" description="Helical" evidence="9">
    <location>
        <begin position="121"/>
        <end position="141"/>
    </location>
</feature>
<accession>A0A2M9X9H7</accession>
<comment type="similarity">
    <text evidence="2 9">Belongs to the binding-protein-dependent transport system permease family. CysTW subfamily.</text>
</comment>
<keyword evidence="5 9" id="KW-1003">Cell membrane</keyword>
<evidence type="ECO:0000256" key="8">
    <source>
        <dbReference type="ARBA" id="ARBA00023136"/>
    </source>
</evidence>
<organism evidence="11 12">
    <name type="scientific">Leptospira hartskeerlii</name>
    <dbReference type="NCBI Taxonomy" id="2023177"/>
    <lineage>
        <taxon>Bacteria</taxon>
        <taxon>Pseudomonadati</taxon>
        <taxon>Spirochaetota</taxon>
        <taxon>Spirochaetia</taxon>
        <taxon>Leptospirales</taxon>
        <taxon>Leptospiraceae</taxon>
        <taxon>Leptospira</taxon>
    </lineage>
</organism>
<protein>
    <recommendedName>
        <fullName evidence="3 9">Phosphate transport system permease protein PstA</fullName>
    </recommendedName>
</protein>
<evidence type="ECO:0000259" key="10">
    <source>
        <dbReference type="PROSITE" id="PS50928"/>
    </source>
</evidence>
<proteinExistence type="inferred from homology"/>
<feature type="transmembrane region" description="Helical" evidence="9">
    <location>
        <begin position="218"/>
        <end position="243"/>
    </location>
</feature>
<comment type="caution">
    <text evidence="11">The sequence shown here is derived from an EMBL/GenBank/DDBJ whole genome shotgun (WGS) entry which is preliminary data.</text>
</comment>
<evidence type="ECO:0000256" key="3">
    <source>
        <dbReference type="ARBA" id="ARBA00016864"/>
    </source>
</evidence>
<feature type="transmembrane region" description="Helical" evidence="9">
    <location>
        <begin position="74"/>
        <end position="100"/>
    </location>
</feature>
<keyword evidence="6 9" id="KW-0812">Transmembrane</keyword>
<evidence type="ECO:0000256" key="2">
    <source>
        <dbReference type="ARBA" id="ARBA00007069"/>
    </source>
</evidence>